<dbReference type="AlphaFoldDB" id="A0A238U985"/>
<dbReference type="InterPro" id="IPR050361">
    <property type="entry name" value="MPP/UQCRC_Complex"/>
</dbReference>
<dbReference type="Pfam" id="PF05193">
    <property type="entry name" value="Peptidase_M16_C"/>
    <property type="match status" value="1"/>
</dbReference>
<dbReference type="GO" id="GO:0046872">
    <property type="term" value="F:metal ion binding"/>
    <property type="evidence" value="ECO:0007669"/>
    <property type="project" value="InterPro"/>
</dbReference>
<accession>A0A238U985</accession>
<protein>
    <submittedName>
        <fullName evidence="4">Peptidase family M16</fullName>
    </submittedName>
</protein>
<dbReference type="InterPro" id="IPR011765">
    <property type="entry name" value="Pept_M16_N"/>
</dbReference>
<evidence type="ECO:0000259" key="2">
    <source>
        <dbReference type="Pfam" id="PF00675"/>
    </source>
</evidence>
<dbReference type="EMBL" id="LT899436">
    <property type="protein sequence ID" value="SNR15615.1"/>
    <property type="molecule type" value="Genomic_DNA"/>
</dbReference>
<feature type="domain" description="Peptidase M16 N-terminal" evidence="2">
    <location>
        <begin position="52"/>
        <end position="170"/>
    </location>
</feature>
<name>A0A238U985_9FLAO</name>
<organism evidence="4 5">
    <name type="scientific">Tenacibaculum jejuense</name>
    <dbReference type="NCBI Taxonomy" id="584609"/>
    <lineage>
        <taxon>Bacteria</taxon>
        <taxon>Pseudomonadati</taxon>
        <taxon>Bacteroidota</taxon>
        <taxon>Flavobacteriia</taxon>
        <taxon>Flavobacteriales</taxon>
        <taxon>Flavobacteriaceae</taxon>
        <taxon>Tenacibaculum</taxon>
    </lineage>
</organism>
<feature type="signal peptide" evidence="1">
    <location>
        <begin position="1"/>
        <end position="20"/>
    </location>
</feature>
<evidence type="ECO:0000313" key="5">
    <source>
        <dbReference type="Proteomes" id="UP000215214"/>
    </source>
</evidence>
<gene>
    <name evidence="4" type="ORF">TJEJU_1910</name>
</gene>
<dbReference type="PANTHER" id="PTHR11851:SF224">
    <property type="entry name" value="PROCESSING PROTEASE"/>
    <property type="match status" value="1"/>
</dbReference>
<dbReference type="Proteomes" id="UP000215214">
    <property type="component" value="Chromosome TJEJU"/>
</dbReference>
<dbReference type="Pfam" id="PF00675">
    <property type="entry name" value="Peptidase_M16"/>
    <property type="match status" value="1"/>
</dbReference>
<dbReference type="InterPro" id="IPR007863">
    <property type="entry name" value="Peptidase_M16_C"/>
</dbReference>
<dbReference type="KEGG" id="tje:TJEJU_1910"/>
<evidence type="ECO:0000259" key="3">
    <source>
        <dbReference type="Pfam" id="PF05193"/>
    </source>
</evidence>
<sequence>MKTKILSFVAIIAMTFATNAQRDLNSQPKPGPAPKVKLGKPEKFKLSNGLQVIMVENHKLPRVSASLSIDNKPYFEGNKAGVSGLLGGLLGNGTTSISKDDFNEKVDYLGANLGFSSSGAFASSLKKYFPEILGLMADGVKNPLFSKDEFDKEVERTLENLKNNEKNVTAIARRVESYLTYGKDHPFGEYTTPESIKNITLEDVKNNYNTYYRPNNAYLVVVGDINPRETKKLIKKLFSDWKKGTIPAYTMPKATNPNKTEINFINMPNAVQSEIAVVNNVDLTLGDKDYYAGLLANNILGGGGTARLFMNLREDKGYTYGSYSRLSQSRYAGTFRATASVRNTVTDSAVVELQKEIKKIRFEKVSVEELKNAKAKYVGDFVMDVQKPRTVANFALNIARYNLPDDFYENYLENINSVTLEDLQNAAQKYFKGDKARIFITGKGIDVLTNLEKTIDYEIKYFDKKGNPTSKPEMGKKIPTGVTKETVLNKYFDAIGGKDKVKGLNTTLLEYEADLGGRKIATTEKRNATYFGTKTTMNGTPVANVVVSKEALRMNGQTLPVPGMSEEMSVVLGALPEIGLLNNSEVELTGIENVDGKEAYVLSKKGKIVSFTFYFDTKTGLKIKELQNVAFGGRNQKQEATFSDYKDFNGVKFATKKIGSFGPQKATFMLKNAKVNKGVSDADFK</sequence>
<dbReference type="PANTHER" id="PTHR11851">
    <property type="entry name" value="METALLOPROTEASE"/>
    <property type="match status" value="1"/>
</dbReference>
<keyword evidence="5" id="KW-1185">Reference proteome</keyword>
<evidence type="ECO:0000256" key="1">
    <source>
        <dbReference type="SAM" id="SignalP"/>
    </source>
</evidence>
<dbReference type="InterPro" id="IPR011249">
    <property type="entry name" value="Metalloenz_LuxS/M16"/>
</dbReference>
<dbReference type="RefSeq" id="WP_095071524.1">
    <property type="nucleotide sequence ID" value="NZ_LT899436.1"/>
</dbReference>
<evidence type="ECO:0000313" key="4">
    <source>
        <dbReference type="EMBL" id="SNR15615.1"/>
    </source>
</evidence>
<keyword evidence="1" id="KW-0732">Signal</keyword>
<feature type="chain" id="PRO_5013031583" evidence="1">
    <location>
        <begin position="21"/>
        <end position="685"/>
    </location>
</feature>
<proteinExistence type="predicted"/>
<dbReference type="Gene3D" id="3.30.830.10">
    <property type="entry name" value="Metalloenzyme, LuxS/M16 peptidase-like"/>
    <property type="match status" value="2"/>
</dbReference>
<dbReference type="OrthoDB" id="9811314at2"/>
<reference evidence="4 5" key="1">
    <citation type="submission" date="2017-07" db="EMBL/GenBank/DDBJ databases">
        <authorList>
            <person name="Sun Z.S."/>
            <person name="Albrecht U."/>
            <person name="Echele G."/>
            <person name="Lee C.C."/>
        </authorList>
    </citation>
    <scope>NUCLEOTIDE SEQUENCE [LARGE SCALE GENOMIC DNA]</scope>
    <source>
        <strain evidence="5">type strain: KCTC 22618</strain>
    </source>
</reference>
<dbReference type="SUPFAM" id="SSF63411">
    <property type="entry name" value="LuxS/MPP-like metallohydrolase"/>
    <property type="match status" value="2"/>
</dbReference>
<feature type="domain" description="Peptidase M16 C-terminal" evidence="3">
    <location>
        <begin position="198"/>
        <end position="376"/>
    </location>
</feature>